<accession>A0A9D2P342</accession>
<reference evidence="1" key="2">
    <citation type="submission" date="2021-04" db="EMBL/GenBank/DDBJ databases">
        <authorList>
            <person name="Gilroy R."/>
        </authorList>
    </citation>
    <scope>NUCLEOTIDE SEQUENCE</scope>
    <source>
        <strain evidence="1">CHK165-2605</strain>
    </source>
</reference>
<protein>
    <submittedName>
        <fullName evidence="1">Uncharacterized protein</fullName>
    </submittedName>
</protein>
<proteinExistence type="predicted"/>
<name>A0A9D2P342_9FIRM</name>
<evidence type="ECO:0000313" key="2">
    <source>
        <dbReference type="Proteomes" id="UP000823895"/>
    </source>
</evidence>
<comment type="caution">
    <text evidence="1">The sequence shown here is derived from an EMBL/GenBank/DDBJ whole genome shotgun (WGS) entry which is preliminary data.</text>
</comment>
<dbReference type="Proteomes" id="UP000823895">
    <property type="component" value="Unassembled WGS sequence"/>
</dbReference>
<organism evidence="1 2">
    <name type="scientific">Candidatus Mediterraneibacter gallistercoris</name>
    <dbReference type="NCBI Taxonomy" id="2838671"/>
    <lineage>
        <taxon>Bacteria</taxon>
        <taxon>Bacillati</taxon>
        <taxon>Bacillota</taxon>
        <taxon>Clostridia</taxon>
        <taxon>Lachnospirales</taxon>
        <taxon>Lachnospiraceae</taxon>
        <taxon>Mediterraneibacter</taxon>
    </lineage>
</organism>
<evidence type="ECO:0000313" key="1">
    <source>
        <dbReference type="EMBL" id="HJC43386.1"/>
    </source>
</evidence>
<gene>
    <name evidence="1" type="ORF">H9756_06860</name>
</gene>
<sequence>MAQQKGEDMYIITAMYNGRKITRTAFGDFPAFTIINQMAREGCVDIGMRKEDEQ</sequence>
<reference evidence="1" key="1">
    <citation type="journal article" date="2021" name="PeerJ">
        <title>Extensive microbial diversity within the chicken gut microbiome revealed by metagenomics and culture.</title>
        <authorList>
            <person name="Gilroy R."/>
            <person name="Ravi A."/>
            <person name="Getino M."/>
            <person name="Pursley I."/>
            <person name="Horton D.L."/>
            <person name="Alikhan N.F."/>
            <person name="Baker D."/>
            <person name="Gharbi K."/>
            <person name="Hall N."/>
            <person name="Watson M."/>
            <person name="Adriaenssens E.M."/>
            <person name="Foster-Nyarko E."/>
            <person name="Jarju S."/>
            <person name="Secka A."/>
            <person name="Antonio M."/>
            <person name="Oren A."/>
            <person name="Chaudhuri R.R."/>
            <person name="La Ragione R."/>
            <person name="Hildebrand F."/>
            <person name="Pallen M.J."/>
        </authorList>
    </citation>
    <scope>NUCLEOTIDE SEQUENCE</scope>
    <source>
        <strain evidence="1">CHK165-2605</strain>
    </source>
</reference>
<dbReference type="AlphaFoldDB" id="A0A9D2P342"/>
<dbReference type="EMBL" id="DWWI01000149">
    <property type="protein sequence ID" value="HJC43386.1"/>
    <property type="molecule type" value="Genomic_DNA"/>
</dbReference>